<dbReference type="Proteomes" id="UP001245370">
    <property type="component" value="Unassembled WGS sequence"/>
</dbReference>
<dbReference type="SMART" id="SM00478">
    <property type="entry name" value="ENDO3c"/>
    <property type="match status" value="1"/>
</dbReference>
<dbReference type="PROSITE" id="PS00764">
    <property type="entry name" value="ENDONUCLEASE_III_1"/>
    <property type="match status" value="1"/>
</dbReference>
<evidence type="ECO:0000313" key="19">
    <source>
        <dbReference type="Proteomes" id="UP001144397"/>
    </source>
</evidence>
<dbReference type="EMBL" id="BSDO01000001">
    <property type="protein sequence ID" value="GLI21146.1"/>
    <property type="molecule type" value="Genomic_DNA"/>
</dbReference>
<keyword evidence="11" id="KW-0411">Iron-sulfur</keyword>
<comment type="similarity">
    <text evidence="3 14">Belongs to the Nth/MutY family.</text>
</comment>
<keyword evidence="20" id="KW-1185">Reference proteome</keyword>
<dbReference type="PROSITE" id="PS01155">
    <property type="entry name" value="ENDONUCLEASE_III_2"/>
    <property type="match status" value="1"/>
</dbReference>
<reference evidence="18 20" key="2">
    <citation type="submission" date="2023-07" db="EMBL/GenBank/DDBJ databases">
        <title>Genomic Encyclopedia of Type Strains, Phase IV (KMG-IV): sequencing the most valuable type-strain genomes for metagenomic binning, comparative biology and taxonomic classification.</title>
        <authorList>
            <person name="Goeker M."/>
        </authorList>
    </citation>
    <scope>NUCLEOTIDE SEQUENCE [LARGE SCALE GENOMIC DNA]</scope>
    <source>
        <strain evidence="18 20">DSM 338</strain>
    </source>
</reference>
<dbReference type="Proteomes" id="UP001144397">
    <property type="component" value="Unassembled WGS sequence"/>
</dbReference>
<keyword evidence="13 14" id="KW-0326">Glycosidase</keyword>
<dbReference type="SUPFAM" id="SSF55811">
    <property type="entry name" value="Nudix"/>
    <property type="match status" value="1"/>
</dbReference>
<evidence type="ECO:0000313" key="20">
    <source>
        <dbReference type="Proteomes" id="UP001245370"/>
    </source>
</evidence>
<sequence>MVDDVVSEPLAPARGRGHLGRMTSSPAARAAASGAQKSGTSAPAPAALLAWYDRHRRRLPWRAEPGRQADPYHVFLSEIMLQQTTVKAVGPYFTGFLARWPTVSHLAAAPLEEVLSAWAGLGYYARARNLHACAQAVVARHGGRFPDDEAALLDLPGIGPYTAAAIAAIAFDLKASPVDGNIERVVSRLYRVAEPLPGAKPRIKALAAALTPAERPGDFAQAMMDLGATICTPRSPACSLCPWMEPCDARAAGDAALYPVKAPKGDKPKREGVAFLAVRADGAVLLRTRPDKGLLAKMTEVPSTPWGPKPEAPEGHAPLKARWRALPGAVEHVFTHFALTLKVLRADLGAGTPAPAGHRWVTPDGFDAEALPSVMRKVLAHGGVE</sequence>
<dbReference type="InterPro" id="IPR029119">
    <property type="entry name" value="MutY_C"/>
</dbReference>
<keyword evidence="12" id="KW-0234">DNA repair</keyword>
<dbReference type="InterPro" id="IPR004035">
    <property type="entry name" value="Endouclease-III_FeS-bd_BS"/>
</dbReference>
<dbReference type="Pfam" id="PF14815">
    <property type="entry name" value="NUDIX_4"/>
    <property type="match status" value="1"/>
</dbReference>
<evidence type="ECO:0000256" key="10">
    <source>
        <dbReference type="ARBA" id="ARBA00023004"/>
    </source>
</evidence>
<proteinExistence type="inferred from homology"/>
<gene>
    <name evidence="17" type="primary">mutY</name>
    <name evidence="18" type="ORF">GGQ86_001334</name>
    <name evidence="17" type="ORF">XFLAVUS301_08200</name>
</gene>
<dbReference type="InterPro" id="IPR005760">
    <property type="entry name" value="A/G_AdeGlyc_MutY"/>
</dbReference>
<dbReference type="EMBL" id="JAVDPY010000002">
    <property type="protein sequence ID" value="MDR6332870.1"/>
    <property type="molecule type" value="Genomic_DNA"/>
</dbReference>
<evidence type="ECO:0000256" key="13">
    <source>
        <dbReference type="ARBA" id="ARBA00023295"/>
    </source>
</evidence>
<feature type="region of interest" description="Disordered" evidence="15">
    <location>
        <begin position="11"/>
        <end position="41"/>
    </location>
</feature>
<evidence type="ECO:0000256" key="5">
    <source>
        <dbReference type="ARBA" id="ARBA00022023"/>
    </source>
</evidence>
<evidence type="ECO:0000256" key="8">
    <source>
        <dbReference type="ARBA" id="ARBA00022763"/>
    </source>
</evidence>
<evidence type="ECO:0000256" key="9">
    <source>
        <dbReference type="ARBA" id="ARBA00022801"/>
    </source>
</evidence>
<dbReference type="GO" id="GO:0032357">
    <property type="term" value="F:oxidized purine DNA binding"/>
    <property type="evidence" value="ECO:0007669"/>
    <property type="project" value="TreeGrafter"/>
</dbReference>
<dbReference type="Gene3D" id="1.10.340.30">
    <property type="entry name" value="Hypothetical protein, domain 2"/>
    <property type="match status" value="1"/>
</dbReference>
<evidence type="ECO:0000313" key="17">
    <source>
        <dbReference type="EMBL" id="GLI21146.1"/>
    </source>
</evidence>
<dbReference type="GO" id="GO:0046872">
    <property type="term" value="F:metal ion binding"/>
    <property type="evidence" value="ECO:0007669"/>
    <property type="project" value="UniProtKB-UniRule"/>
</dbReference>
<protein>
    <recommendedName>
        <fullName evidence="5 14">Adenine DNA glycosylase</fullName>
        <ecNumber evidence="4 14">3.2.2.31</ecNumber>
    </recommendedName>
</protein>
<keyword evidence="7" id="KW-0479">Metal-binding</keyword>
<keyword evidence="8 14" id="KW-0227">DNA damage</keyword>
<reference evidence="17" key="1">
    <citation type="submission" date="2022-12" db="EMBL/GenBank/DDBJ databases">
        <title>Reference genome sequencing for broad-spectrum identification of bacterial and archaeal isolates by mass spectrometry.</title>
        <authorList>
            <person name="Sekiguchi Y."/>
            <person name="Tourlousse D.M."/>
        </authorList>
    </citation>
    <scope>NUCLEOTIDE SEQUENCE</scope>
    <source>
        <strain evidence="17">301</strain>
    </source>
</reference>
<dbReference type="Pfam" id="PF00730">
    <property type="entry name" value="HhH-GPD"/>
    <property type="match status" value="1"/>
</dbReference>
<dbReference type="InterPro" id="IPR015797">
    <property type="entry name" value="NUDIX_hydrolase-like_dom_sf"/>
</dbReference>
<dbReference type="GO" id="GO:0051539">
    <property type="term" value="F:4 iron, 4 sulfur cluster binding"/>
    <property type="evidence" value="ECO:0007669"/>
    <property type="project" value="UniProtKB-UniRule"/>
</dbReference>
<dbReference type="GO" id="GO:0035485">
    <property type="term" value="F:adenine/guanine mispair binding"/>
    <property type="evidence" value="ECO:0007669"/>
    <property type="project" value="TreeGrafter"/>
</dbReference>
<evidence type="ECO:0000256" key="12">
    <source>
        <dbReference type="ARBA" id="ARBA00023204"/>
    </source>
</evidence>
<dbReference type="Gene3D" id="1.10.1670.10">
    <property type="entry name" value="Helix-hairpin-Helix base-excision DNA repair enzymes (C-terminal)"/>
    <property type="match status" value="1"/>
</dbReference>
<evidence type="ECO:0000256" key="11">
    <source>
        <dbReference type="ARBA" id="ARBA00023014"/>
    </source>
</evidence>
<organism evidence="17 19">
    <name type="scientific">Xanthobacter flavus</name>
    <dbReference type="NCBI Taxonomy" id="281"/>
    <lineage>
        <taxon>Bacteria</taxon>
        <taxon>Pseudomonadati</taxon>
        <taxon>Pseudomonadota</taxon>
        <taxon>Alphaproteobacteria</taxon>
        <taxon>Hyphomicrobiales</taxon>
        <taxon>Xanthobacteraceae</taxon>
        <taxon>Xanthobacter</taxon>
    </lineage>
</organism>
<dbReference type="InterPro" id="IPR044298">
    <property type="entry name" value="MIG/MutY"/>
</dbReference>
<comment type="caution">
    <text evidence="17">The sequence shown here is derived from an EMBL/GenBank/DDBJ whole genome shotgun (WGS) entry which is preliminary data.</text>
</comment>
<dbReference type="CDD" id="cd00056">
    <property type="entry name" value="ENDO3c"/>
    <property type="match status" value="1"/>
</dbReference>
<evidence type="ECO:0000256" key="3">
    <source>
        <dbReference type="ARBA" id="ARBA00008343"/>
    </source>
</evidence>
<dbReference type="AlphaFoldDB" id="A0A9W6CFM0"/>
<dbReference type="InterPro" id="IPR000445">
    <property type="entry name" value="HhH_motif"/>
</dbReference>
<evidence type="ECO:0000313" key="18">
    <source>
        <dbReference type="EMBL" id="MDR6332870.1"/>
    </source>
</evidence>
<evidence type="ECO:0000256" key="6">
    <source>
        <dbReference type="ARBA" id="ARBA00022485"/>
    </source>
</evidence>
<feature type="compositionally biased region" description="Low complexity" evidence="15">
    <location>
        <begin position="24"/>
        <end position="38"/>
    </location>
</feature>
<dbReference type="Pfam" id="PF00633">
    <property type="entry name" value="HHH"/>
    <property type="match status" value="1"/>
</dbReference>
<name>A0A9W6CFM0_XANFL</name>
<dbReference type="CDD" id="cd03431">
    <property type="entry name" value="NUDIX_DNA_Glycosylase_C-MutY"/>
    <property type="match status" value="1"/>
</dbReference>
<dbReference type="GO" id="GO:0006284">
    <property type="term" value="P:base-excision repair"/>
    <property type="evidence" value="ECO:0007669"/>
    <property type="project" value="UniProtKB-UniRule"/>
</dbReference>
<evidence type="ECO:0000256" key="4">
    <source>
        <dbReference type="ARBA" id="ARBA00012045"/>
    </source>
</evidence>
<dbReference type="InterPro" id="IPR003651">
    <property type="entry name" value="Endonuclease3_FeS-loop_motif"/>
</dbReference>
<evidence type="ECO:0000256" key="7">
    <source>
        <dbReference type="ARBA" id="ARBA00022723"/>
    </source>
</evidence>
<dbReference type="Pfam" id="PF10576">
    <property type="entry name" value="EndIII_4Fe-2S"/>
    <property type="match status" value="1"/>
</dbReference>
<dbReference type="PANTHER" id="PTHR42944:SF1">
    <property type="entry name" value="ADENINE DNA GLYCOSYLASE"/>
    <property type="match status" value="1"/>
</dbReference>
<dbReference type="GO" id="GO:0000701">
    <property type="term" value="F:purine-specific mismatch base pair DNA N-glycosylase activity"/>
    <property type="evidence" value="ECO:0007669"/>
    <property type="project" value="UniProtKB-EC"/>
</dbReference>
<keyword evidence="10 14" id="KW-0408">Iron</keyword>
<dbReference type="InterPro" id="IPR003265">
    <property type="entry name" value="HhH-GPD_domain"/>
</dbReference>
<evidence type="ECO:0000259" key="16">
    <source>
        <dbReference type="SMART" id="SM00478"/>
    </source>
</evidence>
<dbReference type="Gene3D" id="3.90.79.10">
    <property type="entry name" value="Nucleoside Triphosphate Pyrophosphohydrolase"/>
    <property type="match status" value="1"/>
</dbReference>
<feature type="domain" description="HhH-GPD" evidence="16">
    <location>
        <begin position="80"/>
        <end position="229"/>
    </location>
</feature>
<dbReference type="GO" id="GO:0034039">
    <property type="term" value="F:8-oxo-7,8-dihydroguanine DNA N-glycosylase activity"/>
    <property type="evidence" value="ECO:0007669"/>
    <property type="project" value="TreeGrafter"/>
</dbReference>
<comment type="catalytic activity">
    <reaction evidence="1 14">
        <text>Hydrolyzes free adenine bases from 7,8-dihydro-8-oxoguanine:adenine mismatched double-stranded DNA, leaving an apurinic site.</text>
        <dbReference type="EC" id="3.2.2.31"/>
    </reaction>
</comment>
<dbReference type="EC" id="3.2.2.31" evidence="4 14"/>
<dbReference type="NCBIfam" id="TIGR01084">
    <property type="entry name" value="mutY"/>
    <property type="match status" value="1"/>
</dbReference>
<dbReference type="InterPro" id="IPR011257">
    <property type="entry name" value="DNA_glycosylase"/>
</dbReference>
<accession>A0A9W6CFM0</accession>
<dbReference type="GO" id="GO:0006298">
    <property type="term" value="P:mismatch repair"/>
    <property type="evidence" value="ECO:0007669"/>
    <property type="project" value="TreeGrafter"/>
</dbReference>
<comment type="cofactor">
    <cofactor evidence="14">
        <name>[4Fe-4S] cluster</name>
        <dbReference type="ChEBI" id="CHEBI:49883"/>
    </cofactor>
    <text evidence="14">Binds 1 [4Fe-4S] cluster.</text>
</comment>
<dbReference type="InterPro" id="IPR023170">
    <property type="entry name" value="HhH_base_excis_C"/>
</dbReference>
<evidence type="ECO:0000256" key="1">
    <source>
        <dbReference type="ARBA" id="ARBA00000843"/>
    </source>
</evidence>
<dbReference type="InterPro" id="IPR004036">
    <property type="entry name" value="Endonuclease-III-like_CS2"/>
</dbReference>
<comment type="function">
    <text evidence="2">Adenine glycosylase active on G-A mispairs. MutY also corrects error-prone DNA synthesis past GO lesions which are due to the oxidatively damaged form of guanine: 7,8-dihydro-8-oxoguanine (8-oxo-dGTP).</text>
</comment>
<keyword evidence="9 18" id="KW-0378">Hydrolase</keyword>
<keyword evidence="6" id="KW-0004">4Fe-4S</keyword>
<dbReference type="PANTHER" id="PTHR42944">
    <property type="entry name" value="ADENINE DNA GLYCOSYLASE"/>
    <property type="match status" value="1"/>
</dbReference>
<dbReference type="SUPFAM" id="SSF48150">
    <property type="entry name" value="DNA-glycosylase"/>
    <property type="match status" value="1"/>
</dbReference>
<evidence type="ECO:0000256" key="2">
    <source>
        <dbReference type="ARBA" id="ARBA00002933"/>
    </source>
</evidence>
<evidence type="ECO:0000256" key="14">
    <source>
        <dbReference type="RuleBase" id="RU365096"/>
    </source>
</evidence>
<evidence type="ECO:0000256" key="15">
    <source>
        <dbReference type="SAM" id="MobiDB-lite"/>
    </source>
</evidence>
<dbReference type="FunFam" id="1.10.340.30:FF:000002">
    <property type="entry name" value="Adenine DNA glycosylase"/>
    <property type="match status" value="1"/>
</dbReference>